<evidence type="ECO:0000313" key="5">
    <source>
        <dbReference type="Proteomes" id="UP000591131"/>
    </source>
</evidence>
<dbReference type="GO" id="GO:0003676">
    <property type="term" value="F:nucleic acid binding"/>
    <property type="evidence" value="ECO:0007669"/>
    <property type="project" value="InterPro"/>
</dbReference>
<evidence type="ECO:0000259" key="3">
    <source>
        <dbReference type="PROSITE" id="PS50158"/>
    </source>
</evidence>
<dbReference type="EMBL" id="JAAPAO010001442">
    <property type="protein sequence ID" value="KAF4649728.1"/>
    <property type="molecule type" value="Genomic_DNA"/>
</dbReference>
<keyword evidence="1" id="KW-0862">Zinc</keyword>
<feature type="region of interest" description="Disordered" evidence="2">
    <location>
        <begin position="267"/>
        <end position="303"/>
    </location>
</feature>
<feature type="non-terminal residue" evidence="4">
    <location>
        <position position="820"/>
    </location>
</feature>
<feature type="compositionally biased region" description="Pro residues" evidence="2">
    <location>
        <begin position="21"/>
        <end position="31"/>
    </location>
</feature>
<feature type="region of interest" description="Disordered" evidence="2">
    <location>
        <begin position="1"/>
        <end position="71"/>
    </location>
</feature>
<dbReference type="GO" id="GO:0008270">
    <property type="term" value="F:zinc ion binding"/>
    <property type="evidence" value="ECO:0007669"/>
    <property type="project" value="UniProtKB-KW"/>
</dbReference>
<dbReference type="Pfam" id="PF13650">
    <property type="entry name" value="Asp_protease_2"/>
    <property type="match status" value="1"/>
</dbReference>
<dbReference type="SMART" id="SM00343">
    <property type="entry name" value="ZnF_C2HC"/>
    <property type="match status" value="1"/>
</dbReference>
<organism evidence="4 5">
    <name type="scientific">Perkinsus chesapeaki</name>
    <name type="common">Clam parasite</name>
    <name type="synonym">Perkinsus andrewsi</name>
    <dbReference type="NCBI Taxonomy" id="330153"/>
    <lineage>
        <taxon>Eukaryota</taxon>
        <taxon>Sar</taxon>
        <taxon>Alveolata</taxon>
        <taxon>Perkinsozoa</taxon>
        <taxon>Perkinsea</taxon>
        <taxon>Perkinsida</taxon>
        <taxon>Perkinsidae</taxon>
        <taxon>Perkinsus</taxon>
    </lineage>
</organism>
<gene>
    <name evidence="4" type="ORF">FOL47_001787</name>
</gene>
<keyword evidence="1" id="KW-0479">Metal-binding</keyword>
<dbReference type="SUPFAM" id="SSF50630">
    <property type="entry name" value="Acid proteases"/>
    <property type="match status" value="1"/>
</dbReference>
<dbReference type="PROSITE" id="PS50158">
    <property type="entry name" value="ZF_CCHC"/>
    <property type="match status" value="1"/>
</dbReference>
<name>A0A7J6KRC4_PERCH</name>
<dbReference type="AlphaFoldDB" id="A0A7J6KRC4"/>
<dbReference type="CDD" id="cd05483">
    <property type="entry name" value="retropepsin_like_bacteria"/>
    <property type="match status" value="1"/>
</dbReference>
<dbReference type="Gene3D" id="2.40.70.10">
    <property type="entry name" value="Acid Proteases"/>
    <property type="match status" value="1"/>
</dbReference>
<keyword evidence="5" id="KW-1185">Reference proteome</keyword>
<dbReference type="Gene3D" id="4.10.60.10">
    <property type="entry name" value="Zinc finger, CCHC-type"/>
    <property type="match status" value="1"/>
</dbReference>
<comment type="caution">
    <text evidence="4">The sequence shown here is derived from an EMBL/GenBank/DDBJ whole genome shotgun (WGS) entry which is preliminary data.</text>
</comment>
<dbReference type="InterPro" id="IPR036875">
    <property type="entry name" value="Znf_CCHC_sf"/>
</dbReference>
<evidence type="ECO:0000256" key="1">
    <source>
        <dbReference type="PROSITE-ProRule" id="PRU00047"/>
    </source>
</evidence>
<dbReference type="Proteomes" id="UP000591131">
    <property type="component" value="Unassembled WGS sequence"/>
</dbReference>
<evidence type="ECO:0000256" key="2">
    <source>
        <dbReference type="SAM" id="MobiDB-lite"/>
    </source>
</evidence>
<sequence>MSESSSSITGESTGGADNMVPRPPGFLPPPDGLDELDDATVELFGLLAAPADPPREDPVDPPAVPPVIPKDDTDKALKLERFSGSPSSIRLVEWRRRFRALAAARGWPWATVLVKLKAFLTGPAARLIDVYQLPDDPRDAVDAVWRALDKAYGLTSAQALHRLRSVSYSPAQGSSVDELAASIVEWVSAAWSFLSATDRDAVAASIFWSALPRTSQTKHVYGQLTAGKSPGSLTLVASVEAARPLFEEERDSDVELGFVASGACGKAPPPGPAAHGARTGPYSRGSARGGKGRGRSRPSSADLERVVTSVVQQVLRGRSRTPGTSSNAVSRSVKCFACGTLGHIAKTCPQVQRSQVGGMLLLRCFPGGSLESPLFFLLDTGCSVTLLTPEAVSRFGTAASVTSLPCSMSSVQGLVGSVTAQRCVAEFPIGLGNVVLPSVLVLSHPLPSIQGFRVDGLLGMDFLFRCGGVQLSPGLAVDDPWHLHFPTSSPALGPLLRHDAHSFVTVPRSTRTLGVQVTDGVDCPIDRVHEIGLWRSDVGRVITDVVETSDFVVRRLATGSSPESPAYWEVEWKWVDGVPSRHIMPGDYGTAKFVPRLEGMWRGAVEEWLAEGWLVATALPDLHASSPLLLVPQEHKVTTPVRPVIDLTWLNGHVRSLPNELNPGPVACPDHLRRWRAFPASLEDLRLLDIRKAFLQIRVLDCQTYWLGLRLRWHTPEAYRMLRLPFGLAISPKCLSVVLSRILQVAGLDGQLDKYLDDLILPSGLVEPVRAALAADGFETKPPEALTESRVLGLQCDTHGRWSRRGPTPTLEQYTRRGVH</sequence>
<dbReference type="InterPro" id="IPR001878">
    <property type="entry name" value="Znf_CCHC"/>
</dbReference>
<dbReference type="SUPFAM" id="SSF57756">
    <property type="entry name" value="Retrovirus zinc finger-like domains"/>
    <property type="match status" value="1"/>
</dbReference>
<feature type="region of interest" description="Disordered" evidence="2">
    <location>
        <begin position="800"/>
        <end position="820"/>
    </location>
</feature>
<protein>
    <recommendedName>
        <fullName evidence="3">CCHC-type domain-containing protein</fullName>
    </recommendedName>
</protein>
<accession>A0A7J6KRC4</accession>
<dbReference type="SUPFAM" id="SSF56672">
    <property type="entry name" value="DNA/RNA polymerases"/>
    <property type="match status" value="1"/>
</dbReference>
<dbReference type="Pfam" id="PF00098">
    <property type="entry name" value="zf-CCHC"/>
    <property type="match status" value="1"/>
</dbReference>
<feature type="compositionally biased region" description="Low complexity" evidence="2">
    <location>
        <begin position="1"/>
        <end position="15"/>
    </location>
</feature>
<evidence type="ECO:0000313" key="4">
    <source>
        <dbReference type="EMBL" id="KAF4649728.1"/>
    </source>
</evidence>
<dbReference type="OrthoDB" id="6082665at2759"/>
<feature type="compositionally biased region" description="Low complexity" evidence="2">
    <location>
        <begin position="273"/>
        <end position="286"/>
    </location>
</feature>
<dbReference type="InterPro" id="IPR034122">
    <property type="entry name" value="Retropepsin-like_bacterial"/>
</dbReference>
<feature type="domain" description="CCHC-type" evidence="3">
    <location>
        <begin position="334"/>
        <end position="350"/>
    </location>
</feature>
<reference evidence="4 5" key="1">
    <citation type="submission" date="2020-04" db="EMBL/GenBank/DDBJ databases">
        <title>Perkinsus chesapeaki whole genome sequence.</title>
        <authorList>
            <person name="Bogema D.R."/>
        </authorList>
    </citation>
    <scope>NUCLEOTIDE SEQUENCE [LARGE SCALE GENOMIC DNA]</scope>
    <source>
        <strain evidence="4">ATCC PRA-425</strain>
    </source>
</reference>
<keyword evidence="1" id="KW-0863">Zinc-finger</keyword>
<dbReference type="InterPro" id="IPR043502">
    <property type="entry name" value="DNA/RNA_pol_sf"/>
</dbReference>
<proteinExistence type="predicted"/>
<dbReference type="InterPro" id="IPR021109">
    <property type="entry name" value="Peptidase_aspartic_dom_sf"/>
</dbReference>